<dbReference type="InterPro" id="IPR002358">
    <property type="entry name" value="Ribosomal_uL6_CS"/>
</dbReference>
<dbReference type="EMBL" id="LBVC01000065">
    <property type="protein sequence ID" value="KKQ76648.1"/>
    <property type="molecule type" value="Genomic_DNA"/>
</dbReference>
<keyword evidence="3 4" id="KW-0687">Ribonucleoprotein</keyword>
<keyword evidence="4 6" id="KW-0699">rRNA-binding</keyword>
<keyword evidence="4 6" id="KW-0694">RNA-binding</keyword>
<evidence type="ECO:0000256" key="1">
    <source>
        <dbReference type="ARBA" id="ARBA00009356"/>
    </source>
</evidence>
<proteinExistence type="inferred from homology"/>
<dbReference type="PATRIC" id="fig|1618432.3.peg.786"/>
<dbReference type="PANTHER" id="PTHR11655:SF14">
    <property type="entry name" value="LARGE RIBOSOMAL SUBUNIT PROTEIN UL6M"/>
    <property type="match status" value="1"/>
</dbReference>
<dbReference type="GO" id="GO:0003735">
    <property type="term" value="F:structural constituent of ribosome"/>
    <property type="evidence" value="ECO:0007669"/>
    <property type="project" value="UniProtKB-UniRule"/>
</dbReference>
<evidence type="ECO:0000256" key="4">
    <source>
        <dbReference type="HAMAP-Rule" id="MF_01365"/>
    </source>
</evidence>
<reference evidence="8 9" key="1">
    <citation type="journal article" date="2015" name="Nature">
        <title>rRNA introns, odd ribosomes, and small enigmatic genomes across a large radiation of phyla.</title>
        <authorList>
            <person name="Brown C.T."/>
            <person name="Hug L.A."/>
            <person name="Thomas B.C."/>
            <person name="Sharon I."/>
            <person name="Castelle C.J."/>
            <person name="Singh A."/>
            <person name="Wilkins M.J."/>
            <person name="Williams K.H."/>
            <person name="Banfield J.F."/>
        </authorList>
    </citation>
    <scope>NUCLEOTIDE SEQUENCE [LARGE SCALE GENOMIC DNA]</scope>
</reference>
<dbReference type="PIRSF" id="PIRSF002162">
    <property type="entry name" value="Ribosomal_L6"/>
    <property type="match status" value="1"/>
</dbReference>
<organism evidence="8 9">
    <name type="scientific">Candidatus Daviesbacteria bacterium GW2011_GWF2_38_6</name>
    <dbReference type="NCBI Taxonomy" id="1618432"/>
    <lineage>
        <taxon>Bacteria</taxon>
        <taxon>Candidatus Daviesiibacteriota</taxon>
    </lineage>
</organism>
<feature type="domain" description="Large ribosomal subunit protein uL6 alpha-beta" evidence="7">
    <location>
        <begin position="11"/>
        <end position="82"/>
    </location>
</feature>
<evidence type="ECO:0000256" key="2">
    <source>
        <dbReference type="ARBA" id="ARBA00022980"/>
    </source>
</evidence>
<evidence type="ECO:0000256" key="5">
    <source>
        <dbReference type="RuleBase" id="RU003869"/>
    </source>
</evidence>
<dbReference type="PRINTS" id="PR00059">
    <property type="entry name" value="RIBOSOMALL6"/>
</dbReference>
<accession>A0A0G0KAH9</accession>
<dbReference type="HAMAP" id="MF_01365_B">
    <property type="entry name" value="Ribosomal_uL6_B"/>
    <property type="match status" value="1"/>
</dbReference>
<dbReference type="Pfam" id="PF00347">
    <property type="entry name" value="Ribosomal_L6"/>
    <property type="match status" value="2"/>
</dbReference>
<evidence type="ECO:0000313" key="8">
    <source>
        <dbReference type="EMBL" id="KKQ76648.1"/>
    </source>
</evidence>
<evidence type="ECO:0000313" key="9">
    <source>
        <dbReference type="Proteomes" id="UP000034324"/>
    </source>
</evidence>
<dbReference type="PROSITE" id="PS00525">
    <property type="entry name" value="RIBOSOMAL_L6_1"/>
    <property type="match status" value="1"/>
</dbReference>
<sequence>MSRIGSLPILIPDSVEVIKTNKHLMVKGDKGSLEIDIDQNINVEIENKQIIFKRKNDQKKIKSLHGLTRSLVANMIAGVTVGWSKSLQLVGVGFRAQTMDNKIILNVGFSHTVEVLAPQGVGFEVFDNTKIVVSGIDKQLVGQVAANLKKVRMPDVYKGKGIRYEGEYIRKKVGKAGKVGAAAAGGGK</sequence>
<comment type="function">
    <text evidence="4 6">This protein binds to the 23S rRNA, and is important in its secondary structure. It is located near the subunit interface in the base of the L7/L12 stalk, and near the tRNA binding site of the peptidyltransferase center.</text>
</comment>
<dbReference type="Gene3D" id="3.90.930.12">
    <property type="entry name" value="Ribosomal protein L6, alpha-beta domain"/>
    <property type="match status" value="2"/>
</dbReference>
<dbReference type="GO" id="GO:0019843">
    <property type="term" value="F:rRNA binding"/>
    <property type="evidence" value="ECO:0007669"/>
    <property type="project" value="UniProtKB-UniRule"/>
</dbReference>
<name>A0A0G0KAH9_9BACT</name>
<evidence type="ECO:0000256" key="6">
    <source>
        <dbReference type="RuleBase" id="RU003870"/>
    </source>
</evidence>
<evidence type="ECO:0000256" key="3">
    <source>
        <dbReference type="ARBA" id="ARBA00023274"/>
    </source>
</evidence>
<comment type="similarity">
    <text evidence="1 4 5">Belongs to the universal ribosomal protein uL6 family.</text>
</comment>
<dbReference type="NCBIfam" id="TIGR03654">
    <property type="entry name" value="L6_bact"/>
    <property type="match status" value="1"/>
</dbReference>
<dbReference type="Proteomes" id="UP000034324">
    <property type="component" value="Unassembled WGS sequence"/>
</dbReference>
<protein>
    <recommendedName>
        <fullName evidence="4">Large ribosomal subunit protein uL6</fullName>
    </recommendedName>
</protein>
<dbReference type="InterPro" id="IPR019906">
    <property type="entry name" value="Ribosomal_uL6_bac-type"/>
</dbReference>
<dbReference type="InterPro" id="IPR036789">
    <property type="entry name" value="Ribosomal_uL6-like_a/b-dom_sf"/>
</dbReference>
<evidence type="ECO:0000259" key="7">
    <source>
        <dbReference type="Pfam" id="PF00347"/>
    </source>
</evidence>
<dbReference type="PANTHER" id="PTHR11655">
    <property type="entry name" value="60S/50S RIBOSOMAL PROTEIN L6/L9"/>
    <property type="match status" value="1"/>
</dbReference>
<dbReference type="AlphaFoldDB" id="A0A0G0KAH9"/>
<dbReference type="GO" id="GO:0022625">
    <property type="term" value="C:cytosolic large ribosomal subunit"/>
    <property type="evidence" value="ECO:0007669"/>
    <property type="project" value="UniProtKB-UniRule"/>
</dbReference>
<dbReference type="InterPro" id="IPR020040">
    <property type="entry name" value="Ribosomal_uL6_a/b-dom"/>
</dbReference>
<comment type="subunit">
    <text evidence="4">Part of the 50S ribosomal subunit.</text>
</comment>
<dbReference type="SUPFAM" id="SSF56053">
    <property type="entry name" value="Ribosomal protein L6"/>
    <property type="match status" value="2"/>
</dbReference>
<feature type="domain" description="Large ribosomal subunit protein uL6 alpha-beta" evidence="7">
    <location>
        <begin position="90"/>
        <end position="164"/>
    </location>
</feature>
<dbReference type="FunFam" id="3.90.930.12:FF:000001">
    <property type="entry name" value="50S ribosomal protein L6"/>
    <property type="match status" value="1"/>
</dbReference>
<gene>
    <name evidence="4" type="primary">rplF</name>
    <name evidence="8" type="ORF">US99_C0065G0007</name>
</gene>
<keyword evidence="2 4" id="KW-0689">Ribosomal protein</keyword>
<dbReference type="GO" id="GO:0002181">
    <property type="term" value="P:cytoplasmic translation"/>
    <property type="evidence" value="ECO:0007669"/>
    <property type="project" value="TreeGrafter"/>
</dbReference>
<comment type="caution">
    <text evidence="8">The sequence shown here is derived from an EMBL/GenBank/DDBJ whole genome shotgun (WGS) entry which is preliminary data.</text>
</comment>
<dbReference type="InterPro" id="IPR000702">
    <property type="entry name" value="Ribosomal_uL6-like"/>
</dbReference>